<evidence type="ECO:0008006" key="5">
    <source>
        <dbReference type="Google" id="ProtNLM"/>
    </source>
</evidence>
<keyword evidence="4" id="KW-1185">Reference proteome</keyword>
<feature type="compositionally biased region" description="Basic and acidic residues" evidence="1">
    <location>
        <begin position="78"/>
        <end position="105"/>
    </location>
</feature>
<keyword evidence="2" id="KW-0812">Transmembrane</keyword>
<reference evidence="3 4" key="1">
    <citation type="submission" date="2024-04" db="EMBL/GenBank/DDBJ databases">
        <authorList>
            <person name="Waldvogel A.-M."/>
            <person name="Schoenle A."/>
        </authorList>
    </citation>
    <scope>NUCLEOTIDE SEQUENCE [LARGE SCALE GENOMIC DNA]</scope>
</reference>
<name>A0AAV2J8T8_KNICA</name>
<dbReference type="Proteomes" id="UP001497482">
    <property type="component" value="Chromosome 11"/>
</dbReference>
<proteinExistence type="predicted"/>
<feature type="compositionally biased region" description="Pro residues" evidence="1">
    <location>
        <begin position="210"/>
        <end position="220"/>
    </location>
</feature>
<sequence length="287" mass="29269">MSFVSLTSPLVLPSLLSSSTGYNGGASGLSTGAIVGILIVVFFVLLVGVDVTCYFLNKCGLLMCLAVNMCGKRGPGAKAKDAEEGKAAFTKDESKEPIVEVRTEEETAPNQEGGGATEPNETTPLTEPEPATRTFTTPAVILLPSTTTNSESYSTAQSSPVSECTTLAASPTKANPAPSNCPASSPQPEVGALVDLSEGQSLPDSTPEPASSPPLAPPVASPTVDATEEPTPQSSTGQTDAKMAKEDAPKADAEVKNGTAEPNNIPPPELKTVPSEAPQANGNESKA</sequence>
<evidence type="ECO:0000256" key="2">
    <source>
        <dbReference type="SAM" id="Phobius"/>
    </source>
</evidence>
<evidence type="ECO:0000313" key="3">
    <source>
        <dbReference type="EMBL" id="CAL1572482.1"/>
    </source>
</evidence>
<evidence type="ECO:0000313" key="4">
    <source>
        <dbReference type="Proteomes" id="UP001497482"/>
    </source>
</evidence>
<keyword evidence="2" id="KW-1133">Transmembrane helix</keyword>
<feature type="transmembrane region" description="Helical" evidence="2">
    <location>
        <begin position="33"/>
        <end position="56"/>
    </location>
</feature>
<accession>A0AAV2J8T8</accession>
<gene>
    <name evidence="3" type="ORF">KC01_LOCUS4516</name>
</gene>
<feature type="region of interest" description="Disordered" evidence="1">
    <location>
        <begin position="76"/>
        <end position="287"/>
    </location>
</feature>
<dbReference type="AlphaFoldDB" id="A0AAV2J8T8"/>
<feature type="compositionally biased region" description="Polar residues" evidence="1">
    <location>
        <begin position="230"/>
        <end position="239"/>
    </location>
</feature>
<keyword evidence="2" id="KW-0472">Membrane</keyword>
<evidence type="ECO:0000256" key="1">
    <source>
        <dbReference type="SAM" id="MobiDB-lite"/>
    </source>
</evidence>
<feature type="compositionally biased region" description="Low complexity" evidence="1">
    <location>
        <begin position="174"/>
        <end position="188"/>
    </location>
</feature>
<organism evidence="3 4">
    <name type="scientific">Knipowitschia caucasica</name>
    <name type="common">Caucasian dwarf goby</name>
    <name type="synonym">Pomatoschistus caucasicus</name>
    <dbReference type="NCBI Taxonomy" id="637954"/>
    <lineage>
        <taxon>Eukaryota</taxon>
        <taxon>Metazoa</taxon>
        <taxon>Chordata</taxon>
        <taxon>Craniata</taxon>
        <taxon>Vertebrata</taxon>
        <taxon>Euteleostomi</taxon>
        <taxon>Actinopterygii</taxon>
        <taxon>Neopterygii</taxon>
        <taxon>Teleostei</taxon>
        <taxon>Neoteleostei</taxon>
        <taxon>Acanthomorphata</taxon>
        <taxon>Gobiaria</taxon>
        <taxon>Gobiiformes</taxon>
        <taxon>Gobioidei</taxon>
        <taxon>Gobiidae</taxon>
        <taxon>Gobiinae</taxon>
        <taxon>Knipowitschia</taxon>
    </lineage>
</organism>
<protein>
    <recommendedName>
        <fullName evidence="5">Neural cell adhesion molecule 1</fullName>
    </recommendedName>
</protein>
<feature type="compositionally biased region" description="Basic and acidic residues" evidence="1">
    <location>
        <begin position="242"/>
        <end position="255"/>
    </location>
</feature>
<dbReference type="EMBL" id="OZ035833">
    <property type="protein sequence ID" value="CAL1572482.1"/>
    <property type="molecule type" value="Genomic_DNA"/>
</dbReference>
<feature type="compositionally biased region" description="Polar residues" evidence="1">
    <location>
        <begin position="144"/>
        <end position="173"/>
    </location>
</feature>
<feature type="compositionally biased region" description="Low complexity" evidence="1">
    <location>
        <begin position="117"/>
        <end position="134"/>
    </location>
</feature>
<feature type="compositionally biased region" description="Polar residues" evidence="1">
    <location>
        <begin position="278"/>
        <end position="287"/>
    </location>
</feature>